<protein>
    <submittedName>
        <fullName evidence="1">Uncharacterized protein</fullName>
    </submittedName>
</protein>
<sequence>MAHSGNQNIKFLFTVTWQATIYTLWWEHNDRLHIGTHRPPGLLIKKISSIIKNRISALRP</sequence>
<gene>
    <name evidence="1" type="ORF">BOLC4T26800H</name>
</gene>
<proteinExistence type="predicted"/>
<dbReference type="AlphaFoldDB" id="A0A3P6CFI8"/>
<dbReference type="EMBL" id="LR031873">
    <property type="protein sequence ID" value="VDD12738.1"/>
    <property type="molecule type" value="Genomic_DNA"/>
</dbReference>
<accession>A0A3P6CFI8</accession>
<name>A0A3P6CFI8_BRAOL</name>
<reference evidence="1" key="1">
    <citation type="submission" date="2018-11" db="EMBL/GenBank/DDBJ databases">
        <authorList>
            <consortium name="Genoscope - CEA"/>
            <person name="William W."/>
        </authorList>
    </citation>
    <scope>NUCLEOTIDE SEQUENCE</scope>
</reference>
<organism evidence="1">
    <name type="scientific">Brassica oleracea</name>
    <name type="common">Wild cabbage</name>
    <dbReference type="NCBI Taxonomy" id="3712"/>
    <lineage>
        <taxon>Eukaryota</taxon>
        <taxon>Viridiplantae</taxon>
        <taxon>Streptophyta</taxon>
        <taxon>Embryophyta</taxon>
        <taxon>Tracheophyta</taxon>
        <taxon>Spermatophyta</taxon>
        <taxon>Magnoliopsida</taxon>
        <taxon>eudicotyledons</taxon>
        <taxon>Gunneridae</taxon>
        <taxon>Pentapetalae</taxon>
        <taxon>rosids</taxon>
        <taxon>malvids</taxon>
        <taxon>Brassicales</taxon>
        <taxon>Brassicaceae</taxon>
        <taxon>Brassiceae</taxon>
        <taxon>Brassica</taxon>
    </lineage>
</organism>
<evidence type="ECO:0000313" key="1">
    <source>
        <dbReference type="EMBL" id="VDD12738.1"/>
    </source>
</evidence>